<accession>A0A428SGM6</accession>
<dbReference type="AlphaFoldDB" id="A0A428SGM6"/>
<feature type="compositionally biased region" description="Basic and acidic residues" evidence="1">
    <location>
        <begin position="53"/>
        <end position="63"/>
    </location>
</feature>
<dbReference type="EMBL" id="NKCL01000019">
    <property type="protein sequence ID" value="RSL88906.1"/>
    <property type="molecule type" value="Genomic_DNA"/>
</dbReference>
<reference evidence="2 3" key="1">
    <citation type="submission" date="2017-06" db="EMBL/GenBank/DDBJ databases">
        <title>Comparative genomic analysis of Ambrosia Fusariam Clade fungi.</title>
        <authorList>
            <person name="Stajich J.E."/>
            <person name="Carrillo J."/>
            <person name="Kijimoto T."/>
            <person name="Eskalen A."/>
            <person name="O'Donnell K."/>
            <person name="Kasson M."/>
        </authorList>
    </citation>
    <scope>NUCLEOTIDE SEQUENCE [LARGE SCALE GENOMIC DNA]</scope>
    <source>
        <strain evidence="2 3">NRRL62606</strain>
    </source>
</reference>
<dbReference type="Proteomes" id="UP000287972">
    <property type="component" value="Unassembled WGS sequence"/>
</dbReference>
<evidence type="ECO:0000313" key="3">
    <source>
        <dbReference type="Proteomes" id="UP000287972"/>
    </source>
</evidence>
<name>A0A428SGM6_9HYPO</name>
<feature type="region of interest" description="Disordered" evidence="1">
    <location>
        <begin position="53"/>
        <end position="82"/>
    </location>
</feature>
<comment type="caution">
    <text evidence="2">The sequence shown here is derived from an EMBL/GenBank/DDBJ whole genome shotgun (WGS) entry which is preliminary data.</text>
</comment>
<keyword evidence="3" id="KW-1185">Reference proteome</keyword>
<protein>
    <recommendedName>
        <fullName evidence="4">GH16 domain-containing protein</fullName>
    </recommendedName>
</protein>
<sequence length="212" mass="23853">MNRSHCLQNPIFDQLQSDIQISTRSSPTMARILLLALIAGAFARDCRPRINDDKPLKGGDFEGGKNPFTTSDDNEVGGHLVSPGYDSEQKFQSYSMIDNNLLEMYQDVYTSGGITYTCTYNWYFDNYYETTYKNGKTYVPYLRFYQNDDLIGNRYPTGEDQVGDWLSGSITFTTSEGGYDRIWIDAASPQPPTGEGSGDNALSIDNIQCVRQ</sequence>
<proteinExistence type="predicted"/>
<gene>
    <name evidence="2" type="ORF">CEP51_001458</name>
</gene>
<organism evidence="2 3">
    <name type="scientific">Fusarium floridanum</name>
    <dbReference type="NCBI Taxonomy" id="1325733"/>
    <lineage>
        <taxon>Eukaryota</taxon>
        <taxon>Fungi</taxon>
        <taxon>Dikarya</taxon>
        <taxon>Ascomycota</taxon>
        <taxon>Pezizomycotina</taxon>
        <taxon>Sordariomycetes</taxon>
        <taxon>Hypocreomycetidae</taxon>
        <taxon>Hypocreales</taxon>
        <taxon>Nectriaceae</taxon>
        <taxon>Fusarium</taxon>
        <taxon>Fusarium solani species complex</taxon>
    </lineage>
</organism>
<evidence type="ECO:0000256" key="1">
    <source>
        <dbReference type="SAM" id="MobiDB-lite"/>
    </source>
</evidence>
<evidence type="ECO:0008006" key="4">
    <source>
        <dbReference type="Google" id="ProtNLM"/>
    </source>
</evidence>
<evidence type="ECO:0000313" key="2">
    <source>
        <dbReference type="EMBL" id="RSL88906.1"/>
    </source>
</evidence>